<dbReference type="SMART" id="SM00696">
    <property type="entry name" value="DM9"/>
    <property type="match status" value="1"/>
</dbReference>
<evidence type="ECO:0008006" key="4">
    <source>
        <dbReference type="Google" id="ProtNLM"/>
    </source>
</evidence>
<feature type="signal peptide" evidence="1">
    <location>
        <begin position="1"/>
        <end position="18"/>
    </location>
</feature>
<dbReference type="PANTHER" id="PTHR31649">
    <property type="entry name" value="AGAP009604-PA"/>
    <property type="match status" value="1"/>
</dbReference>
<gene>
    <name evidence="2" type="ORF">Zmor_023593</name>
</gene>
<dbReference type="Pfam" id="PF11901">
    <property type="entry name" value="DM9"/>
    <property type="match status" value="1"/>
</dbReference>
<protein>
    <recommendedName>
        <fullName evidence="4">DUF3421 domain containing protein</fullName>
    </recommendedName>
</protein>
<dbReference type="Proteomes" id="UP001168821">
    <property type="component" value="Unassembled WGS sequence"/>
</dbReference>
<comment type="caution">
    <text evidence="2">The sequence shown here is derived from an EMBL/GenBank/DDBJ whole genome shotgun (WGS) entry which is preliminary data.</text>
</comment>
<accession>A0AA38HYG7</accession>
<keyword evidence="1" id="KW-0732">Signal</keyword>
<organism evidence="2 3">
    <name type="scientific">Zophobas morio</name>
    <dbReference type="NCBI Taxonomy" id="2755281"/>
    <lineage>
        <taxon>Eukaryota</taxon>
        <taxon>Metazoa</taxon>
        <taxon>Ecdysozoa</taxon>
        <taxon>Arthropoda</taxon>
        <taxon>Hexapoda</taxon>
        <taxon>Insecta</taxon>
        <taxon>Pterygota</taxon>
        <taxon>Neoptera</taxon>
        <taxon>Endopterygota</taxon>
        <taxon>Coleoptera</taxon>
        <taxon>Polyphaga</taxon>
        <taxon>Cucujiformia</taxon>
        <taxon>Tenebrionidae</taxon>
        <taxon>Zophobas</taxon>
    </lineage>
</organism>
<dbReference type="PANTHER" id="PTHR31649:SF10">
    <property type="entry name" value="IP19903P-RELATED"/>
    <property type="match status" value="1"/>
</dbReference>
<evidence type="ECO:0000313" key="3">
    <source>
        <dbReference type="Proteomes" id="UP001168821"/>
    </source>
</evidence>
<reference evidence="2" key="1">
    <citation type="journal article" date="2023" name="G3 (Bethesda)">
        <title>Whole genome assemblies of Zophobas morio and Tenebrio molitor.</title>
        <authorList>
            <person name="Kaur S."/>
            <person name="Stinson S.A."/>
            <person name="diCenzo G.C."/>
        </authorList>
    </citation>
    <scope>NUCLEOTIDE SEQUENCE</scope>
    <source>
        <strain evidence="2">QUZm001</strain>
    </source>
</reference>
<keyword evidence="3" id="KW-1185">Reference proteome</keyword>
<proteinExistence type="predicted"/>
<evidence type="ECO:0000256" key="1">
    <source>
        <dbReference type="SAM" id="SignalP"/>
    </source>
</evidence>
<dbReference type="InterPro" id="IPR006616">
    <property type="entry name" value="DM9_repeat"/>
</dbReference>
<dbReference type="EMBL" id="JALNTZ010000007">
    <property type="protein sequence ID" value="KAJ3645978.1"/>
    <property type="molecule type" value="Genomic_DNA"/>
</dbReference>
<sequence length="189" mass="21023">MFVSFNLIFLCLFSFSCATKIDYYWRDFTDEIPDDAVPGGKDKNGKTTYIAQVYIPKHGILTTRLYEGQKSVTASRYGIHTSESFIKVLCSDQPEKLSWVPSTAANLHTDTIGKYLVPGGTENGKLLNIGRVSYQGEVIVGKVCGYNIGNALMFFPYGKDEISVGSYEVLVYDDNAIPQIDERISITSE</sequence>
<dbReference type="AlphaFoldDB" id="A0AA38HYG7"/>
<evidence type="ECO:0000313" key="2">
    <source>
        <dbReference type="EMBL" id="KAJ3645978.1"/>
    </source>
</evidence>
<feature type="chain" id="PRO_5041240740" description="DUF3421 domain containing protein" evidence="1">
    <location>
        <begin position="19"/>
        <end position="189"/>
    </location>
</feature>
<name>A0AA38HYG7_9CUCU</name>